<dbReference type="EMBL" id="SKBM01000004">
    <property type="protein sequence ID" value="TCZ64814.1"/>
    <property type="molecule type" value="Genomic_DNA"/>
</dbReference>
<evidence type="ECO:0000259" key="2">
    <source>
        <dbReference type="Pfam" id="PF08768"/>
    </source>
</evidence>
<dbReference type="AlphaFoldDB" id="A0A4R4DUM3"/>
<dbReference type="Gene3D" id="2.40.128.20">
    <property type="match status" value="1"/>
</dbReference>
<evidence type="ECO:0000313" key="4">
    <source>
        <dbReference type="Proteomes" id="UP000295023"/>
    </source>
</evidence>
<dbReference type="SUPFAM" id="SSF50814">
    <property type="entry name" value="Lipocalins"/>
    <property type="match status" value="1"/>
</dbReference>
<accession>A0A4R4DUM3</accession>
<reference evidence="3 4" key="1">
    <citation type="submission" date="2019-03" db="EMBL/GenBank/DDBJ databases">
        <title>Paracraurococcus aquatilis NE82 genome sequence.</title>
        <authorList>
            <person name="Zhao Y."/>
            <person name="Du Z."/>
        </authorList>
    </citation>
    <scope>NUCLEOTIDE SEQUENCE [LARGE SCALE GENOMIC DNA]</scope>
    <source>
        <strain evidence="3 4">NE82</strain>
    </source>
</reference>
<keyword evidence="4" id="KW-1185">Reference proteome</keyword>
<feature type="compositionally biased region" description="Basic and acidic residues" evidence="1">
    <location>
        <begin position="256"/>
        <end position="273"/>
    </location>
</feature>
<evidence type="ECO:0000256" key="1">
    <source>
        <dbReference type="SAM" id="MobiDB-lite"/>
    </source>
</evidence>
<dbReference type="Proteomes" id="UP000295023">
    <property type="component" value="Unassembled WGS sequence"/>
</dbReference>
<evidence type="ECO:0000313" key="3">
    <source>
        <dbReference type="EMBL" id="TCZ64814.1"/>
    </source>
</evidence>
<dbReference type="InterPro" id="IPR014878">
    <property type="entry name" value="THAP4-like_heme-bd"/>
</dbReference>
<dbReference type="InterPro" id="IPR012674">
    <property type="entry name" value="Calycin"/>
</dbReference>
<feature type="domain" description="THAP4-like heme-binding" evidence="2">
    <location>
        <begin position="94"/>
        <end position="270"/>
    </location>
</feature>
<name>A0A4R4DUM3_9PROT</name>
<dbReference type="Pfam" id="PF08768">
    <property type="entry name" value="THAP4_heme-bd"/>
    <property type="match status" value="1"/>
</dbReference>
<gene>
    <name evidence="3" type="ORF">EXY23_05395</name>
</gene>
<dbReference type="OrthoDB" id="9784808at2"/>
<feature type="region of interest" description="Disordered" evidence="1">
    <location>
        <begin position="256"/>
        <end position="283"/>
    </location>
</feature>
<proteinExistence type="predicted"/>
<comment type="caution">
    <text evidence="3">The sequence shown here is derived from an EMBL/GenBank/DDBJ whole genome shotgun (WGS) entry which is preliminary data.</text>
</comment>
<protein>
    <submittedName>
        <fullName evidence="3">DUF1794 domain-containing protein</fullName>
    </submittedName>
</protein>
<sequence length="283" mass="31167">MQGAGYCGLPDGAAVPRTGSGLRAAGCRLRCRSIPGSAARLCPAAPALIRRPPTVHTDEAGGNVPAAFREERQVADHAGDIFTEPEADPDTLRNLGPLRRMAGLWEGMKSLDVNLGPNGPRRQVYHERIALQPMDPQTNGPQLLYGLHYVARMVKPGAVATYHHQTGYWLWEPATETVIHTLTIPRGQTAMAIGHAAADATRFELRAERGSTVNGICSLPFLELAFRTESFRIEVTLNPDGTWSYDEDTVLMVRGRPEPFHHTDRNTLTRIEDPTPNPRMRRP</sequence>
<organism evidence="3 4">
    <name type="scientific">Roseicella aquatilis</name>
    <dbReference type="NCBI Taxonomy" id="2527868"/>
    <lineage>
        <taxon>Bacteria</taxon>
        <taxon>Pseudomonadati</taxon>
        <taxon>Pseudomonadota</taxon>
        <taxon>Alphaproteobacteria</taxon>
        <taxon>Acetobacterales</taxon>
        <taxon>Roseomonadaceae</taxon>
        <taxon>Roseicella</taxon>
    </lineage>
</organism>